<feature type="transmembrane region" description="Helical" evidence="1">
    <location>
        <begin position="18"/>
        <end position="37"/>
    </location>
</feature>
<dbReference type="EMBL" id="JBFCZG010000004">
    <property type="protein sequence ID" value="KAL3422996.1"/>
    <property type="molecule type" value="Genomic_DNA"/>
</dbReference>
<evidence type="ECO:0000313" key="3">
    <source>
        <dbReference type="Proteomes" id="UP001629113"/>
    </source>
</evidence>
<keyword evidence="1" id="KW-0472">Membrane</keyword>
<proteinExistence type="predicted"/>
<dbReference type="InterPro" id="IPR021838">
    <property type="entry name" value="DUF3431"/>
</dbReference>
<reference evidence="2 3" key="1">
    <citation type="submission" date="2024-06" db="EMBL/GenBank/DDBJ databases">
        <title>Complete genome of Phlyctema vagabunda strain 19-DSS-EL-015.</title>
        <authorList>
            <person name="Fiorenzani C."/>
        </authorList>
    </citation>
    <scope>NUCLEOTIDE SEQUENCE [LARGE SCALE GENOMIC DNA]</scope>
    <source>
        <strain evidence="2 3">19-DSS-EL-015</strain>
    </source>
</reference>
<name>A0ABR4PI34_9HELO</name>
<dbReference type="PANTHER" id="PTHR37490">
    <property type="entry name" value="EXPRESSED PROTEIN"/>
    <property type="match status" value="1"/>
</dbReference>
<dbReference type="Proteomes" id="UP001629113">
    <property type="component" value="Unassembled WGS sequence"/>
</dbReference>
<sequence>MAKQSEVKYRSSRSARRLVRQVFLSLIFLATVMLWAIRTNSRDYENQRVLALQETPYFRSLQNSQELLRPAKNISVNLVVASVRADDITWTSHISNIPNLRVVRYVWDDSSAPYHPTKKRGNEAMMYHTYLHDFYDKLPDMSIFIHAHDMSWHTEPYLFSSLQYAVSHLDLDQVLQRQYVNLRVGWQNACPAWIKTNISKERDPQKPEQVHMHQAFREIFSSKSKTPAVPEILAQPCCSQFAVSKAAIQSVSKTDYAHYIEWLSATDLSDNLSGRVWEHLWQYLFTRKAVDCPVAWKALCRTYHICFDNAQDLEAFMQLEYEKEWLIFGRSFWKELWDPESAARGRQRVHNINEAMGKQLSMALDRGKYPSWRNAVGDLYLD</sequence>
<protein>
    <submittedName>
        <fullName evidence="2">Uncharacterized protein</fullName>
    </submittedName>
</protein>
<evidence type="ECO:0000256" key="1">
    <source>
        <dbReference type="SAM" id="Phobius"/>
    </source>
</evidence>
<comment type="caution">
    <text evidence="2">The sequence shown here is derived from an EMBL/GenBank/DDBJ whole genome shotgun (WGS) entry which is preliminary data.</text>
</comment>
<dbReference type="Pfam" id="PF11913">
    <property type="entry name" value="DUF3431"/>
    <property type="match status" value="1"/>
</dbReference>
<accession>A0ABR4PI34</accession>
<keyword evidence="3" id="KW-1185">Reference proteome</keyword>
<keyword evidence="1" id="KW-1133">Transmembrane helix</keyword>
<evidence type="ECO:0000313" key="2">
    <source>
        <dbReference type="EMBL" id="KAL3422996.1"/>
    </source>
</evidence>
<keyword evidence="1" id="KW-0812">Transmembrane</keyword>
<organism evidence="2 3">
    <name type="scientific">Phlyctema vagabunda</name>
    <dbReference type="NCBI Taxonomy" id="108571"/>
    <lineage>
        <taxon>Eukaryota</taxon>
        <taxon>Fungi</taxon>
        <taxon>Dikarya</taxon>
        <taxon>Ascomycota</taxon>
        <taxon>Pezizomycotina</taxon>
        <taxon>Leotiomycetes</taxon>
        <taxon>Helotiales</taxon>
        <taxon>Dermateaceae</taxon>
        <taxon>Phlyctema</taxon>
    </lineage>
</organism>
<dbReference type="PANTHER" id="PTHR37490:SF3">
    <property type="entry name" value="DUF3431 DOMAIN CONTAINING PROTEIN"/>
    <property type="match status" value="1"/>
</dbReference>
<gene>
    <name evidence="2" type="ORF">PVAG01_04743</name>
</gene>